<dbReference type="SUPFAM" id="SSF56281">
    <property type="entry name" value="Metallo-hydrolase/oxidoreductase"/>
    <property type="match status" value="1"/>
</dbReference>
<name>A0A4V3URG7_9GAMM</name>
<dbReference type="InterPro" id="IPR036866">
    <property type="entry name" value="RibonucZ/Hydroxyglut_hydro"/>
</dbReference>
<dbReference type="PROSITE" id="PS51257">
    <property type="entry name" value="PROKAR_LIPOPROTEIN"/>
    <property type="match status" value="1"/>
</dbReference>
<organism evidence="3 4">
    <name type="scientific">Panacagrimonas perspica</name>
    <dbReference type="NCBI Taxonomy" id="381431"/>
    <lineage>
        <taxon>Bacteria</taxon>
        <taxon>Pseudomonadati</taxon>
        <taxon>Pseudomonadota</taxon>
        <taxon>Gammaproteobacteria</taxon>
        <taxon>Nevskiales</taxon>
        <taxon>Nevskiaceae</taxon>
        <taxon>Panacagrimonas</taxon>
    </lineage>
</organism>
<reference evidence="3 4" key="1">
    <citation type="submission" date="2019-03" db="EMBL/GenBank/DDBJ databases">
        <title>Genomic Encyclopedia of Type Strains, Phase IV (KMG-IV): sequencing the most valuable type-strain genomes for metagenomic binning, comparative biology and taxonomic classification.</title>
        <authorList>
            <person name="Goeker M."/>
        </authorList>
    </citation>
    <scope>NUCLEOTIDE SEQUENCE [LARGE SCALE GENOMIC DNA]</scope>
    <source>
        <strain evidence="3 4">DSM 26377</strain>
    </source>
</reference>
<gene>
    <name evidence="3" type="ORF">DFR24_4332</name>
</gene>
<dbReference type="Gene3D" id="3.60.15.10">
    <property type="entry name" value="Ribonuclease Z/Hydroxyacylglutathione hydrolase-like"/>
    <property type="match status" value="1"/>
</dbReference>
<keyword evidence="4" id="KW-1185">Reference proteome</keyword>
<dbReference type="Pfam" id="PF12706">
    <property type="entry name" value="Lactamase_B_2"/>
    <property type="match status" value="1"/>
</dbReference>
<evidence type="ECO:0000313" key="4">
    <source>
        <dbReference type="Proteomes" id="UP000295341"/>
    </source>
</evidence>
<feature type="domain" description="Metallo-beta-lactamase" evidence="2">
    <location>
        <begin position="121"/>
        <end position="317"/>
    </location>
</feature>
<dbReference type="Proteomes" id="UP000295341">
    <property type="component" value="Unassembled WGS sequence"/>
</dbReference>
<evidence type="ECO:0000256" key="1">
    <source>
        <dbReference type="SAM" id="Phobius"/>
    </source>
</evidence>
<dbReference type="EMBL" id="SOBT01000011">
    <property type="protein sequence ID" value="TDU25887.1"/>
    <property type="molecule type" value="Genomic_DNA"/>
</dbReference>
<keyword evidence="1" id="KW-0472">Membrane</keyword>
<dbReference type="PANTHER" id="PTHR15032:SF4">
    <property type="entry name" value="N-ACYL-PHOSPHATIDYLETHANOLAMINE-HYDROLYZING PHOSPHOLIPASE D"/>
    <property type="match status" value="1"/>
</dbReference>
<proteinExistence type="predicted"/>
<dbReference type="AlphaFoldDB" id="A0A4V3URG7"/>
<evidence type="ECO:0000259" key="2">
    <source>
        <dbReference type="Pfam" id="PF12706"/>
    </source>
</evidence>
<keyword evidence="1" id="KW-0812">Transmembrane</keyword>
<dbReference type="GO" id="GO:0005737">
    <property type="term" value="C:cytoplasm"/>
    <property type="evidence" value="ECO:0007669"/>
    <property type="project" value="TreeGrafter"/>
</dbReference>
<sequence length="372" mass="41530">MARAGKILTWLVVLGVGLGCAVYVVFQLPVFGGRFEGARLERMRQSPQYHDGRFDNTPRSPGGFALVETIRKYSEGQVREPTFEVPVMAMPPAALLEPVRPGLRLWWLGHASTLVEIDGVRLMTDPVLSERASPFAFAGPKRLHPSPLALEALTHIDAVVISHDHFDHLDMATIEHLADGGTHFYVGLGVGAHLERWKVPAAQIHEMDWWEQADIKGVRIHCTPARHYSGRRRMDNSTLWASWMIRGPGHSVYYSGDTGYSPHFAEIRRRLGAPELTLMKVGAYGEPKPWIDIHMDPESAVRAQGDLGGSVLLPLHWATFNLAYHAWDEPIRRTLAAAPALDVKVITPRLGERYEAGEDFVNTAWYEAPYPG</sequence>
<evidence type="ECO:0000313" key="3">
    <source>
        <dbReference type="EMBL" id="TDU25887.1"/>
    </source>
</evidence>
<dbReference type="RefSeq" id="WP_133883462.1">
    <property type="nucleotide sequence ID" value="NZ_MWIN01000013.1"/>
</dbReference>
<comment type="caution">
    <text evidence="3">The sequence shown here is derived from an EMBL/GenBank/DDBJ whole genome shotgun (WGS) entry which is preliminary data.</text>
</comment>
<protein>
    <submittedName>
        <fullName evidence="3">L-ascorbate metabolism protein UlaG (Beta-lactamase superfamily)</fullName>
    </submittedName>
</protein>
<dbReference type="InterPro" id="IPR001279">
    <property type="entry name" value="Metallo-B-lactamas"/>
</dbReference>
<dbReference type="OrthoDB" id="9805728at2"/>
<feature type="transmembrane region" description="Helical" evidence="1">
    <location>
        <begin position="7"/>
        <end position="26"/>
    </location>
</feature>
<accession>A0A4V3URG7</accession>
<keyword evidence="1" id="KW-1133">Transmembrane helix</keyword>
<dbReference type="PANTHER" id="PTHR15032">
    <property type="entry name" value="N-ACYL-PHOSPHATIDYLETHANOLAMINE-HYDROLYZING PHOSPHOLIPASE D"/>
    <property type="match status" value="1"/>
</dbReference>